<sequence length="489" mass="53482">MMSARRWRAEQLIAQSELFSPAWYQTIYPDVRRAGIDPLQHYLSHGAAEGRDPGPWFSASVYAWRYPDVVQTGLEPLLHYLLVGRRLGRSGAPQGLPGKRRALPGKRRILVCGHAAGTTLFGGERSLLDVLDGLIAIGFEPVVSVPQLRNPDYLQALTARSMAVEYIPCPWWDERVPPAEAVVERFVGVIERFRVGAVHVNTIMLREPLLAAQRMHIPGVVHVRELPSHDPALCDAIGADSETIVASLAARATHLIANSRFTASRLNSLAQVDVVPGRAPDFSAMLEQRSWCGRIKVGLISSNTARKGVHDFIAVAQQLKRACPGARFLLIGPDNAVTEQLKQRQSCGQLAPNVVFAGYAQTPEAAVAQTHIVLNLSHVPESFGRTVLEAMAAGRPVVAYEQGALPELVRSGVNGFLVPFGDMRRLVESVQALCNDARLRQRMGEAGRKMAAETYGFQAHCKALAAAYRRILPPQRCEPAFAEGQGVEK</sequence>
<dbReference type="RefSeq" id="WP_147305119.1">
    <property type="nucleotide sequence ID" value="NZ_NFZV01000014.1"/>
</dbReference>
<protein>
    <recommendedName>
        <fullName evidence="1">Glycosyl transferase family 1 domain-containing protein</fullName>
    </recommendedName>
</protein>
<dbReference type="GO" id="GO:0016757">
    <property type="term" value="F:glycosyltransferase activity"/>
    <property type="evidence" value="ECO:0007669"/>
    <property type="project" value="InterPro"/>
</dbReference>
<reference evidence="3" key="1">
    <citation type="submission" date="2017-05" db="EMBL/GenBank/DDBJ databases">
        <authorList>
            <person name="Sharma S."/>
            <person name="Sidhu C."/>
            <person name="Pinnaka A.K."/>
        </authorList>
    </citation>
    <scope>NUCLEOTIDE SEQUENCE [LARGE SCALE GENOMIC DNA]</scope>
    <source>
        <strain evidence="3">AK93</strain>
    </source>
</reference>
<dbReference type="PANTHER" id="PTHR45947:SF3">
    <property type="entry name" value="SULFOQUINOVOSYL TRANSFERASE SQD2"/>
    <property type="match status" value="1"/>
</dbReference>
<dbReference type="InterPro" id="IPR050194">
    <property type="entry name" value="Glycosyltransferase_grp1"/>
</dbReference>
<evidence type="ECO:0000313" key="2">
    <source>
        <dbReference type="EMBL" id="RFA34662.1"/>
    </source>
</evidence>
<accession>A0A3E0WNY2</accession>
<comment type="caution">
    <text evidence="2">The sequence shown here is derived from an EMBL/GenBank/DDBJ whole genome shotgun (WGS) entry which is preliminary data.</text>
</comment>
<dbReference type="OrthoDB" id="7068720at2"/>
<gene>
    <name evidence="2" type="ORF">CAL65_14975</name>
</gene>
<dbReference type="InterPro" id="IPR001296">
    <property type="entry name" value="Glyco_trans_1"/>
</dbReference>
<dbReference type="AlphaFoldDB" id="A0A3E0WNY2"/>
<dbReference type="Gene3D" id="3.40.50.2000">
    <property type="entry name" value="Glycogen Phosphorylase B"/>
    <property type="match status" value="2"/>
</dbReference>
<organism evidence="2 3">
    <name type="scientific">Alkalilimnicola ehrlichii</name>
    <dbReference type="NCBI Taxonomy" id="351052"/>
    <lineage>
        <taxon>Bacteria</taxon>
        <taxon>Pseudomonadati</taxon>
        <taxon>Pseudomonadota</taxon>
        <taxon>Gammaproteobacteria</taxon>
        <taxon>Chromatiales</taxon>
        <taxon>Ectothiorhodospiraceae</taxon>
        <taxon>Alkalilimnicola</taxon>
    </lineage>
</organism>
<feature type="domain" description="Glycosyl transferase family 1" evidence="1">
    <location>
        <begin position="304"/>
        <end position="450"/>
    </location>
</feature>
<keyword evidence="3" id="KW-1185">Reference proteome</keyword>
<evidence type="ECO:0000259" key="1">
    <source>
        <dbReference type="Pfam" id="PF00534"/>
    </source>
</evidence>
<evidence type="ECO:0000313" key="3">
    <source>
        <dbReference type="Proteomes" id="UP000256763"/>
    </source>
</evidence>
<dbReference type="SUPFAM" id="SSF53756">
    <property type="entry name" value="UDP-Glycosyltransferase/glycogen phosphorylase"/>
    <property type="match status" value="1"/>
</dbReference>
<dbReference type="PANTHER" id="PTHR45947">
    <property type="entry name" value="SULFOQUINOVOSYL TRANSFERASE SQD2"/>
    <property type="match status" value="1"/>
</dbReference>
<name>A0A3E0WNY2_9GAMM</name>
<dbReference type="Proteomes" id="UP000256763">
    <property type="component" value="Unassembled WGS sequence"/>
</dbReference>
<proteinExistence type="predicted"/>
<dbReference type="CDD" id="cd03801">
    <property type="entry name" value="GT4_PimA-like"/>
    <property type="match status" value="1"/>
</dbReference>
<dbReference type="Pfam" id="PF00534">
    <property type="entry name" value="Glycos_transf_1"/>
    <property type="match status" value="1"/>
</dbReference>
<dbReference type="EMBL" id="NFZW01000015">
    <property type="protein sequence ID" value="RFA34662.1"/>
    <property type="molecule type" value="Genomic_DNA"/>
</dbReference>